<dbReference type="AlphaFoldDB" id="X6M2C4"/>
<gene>
    <name evidence="1" type="ORF">RFI_29825</name>
</gene>
<name>X6M2C4_RETFI</name>
<reference evidence="1 2" key="1">
    <citation type="journal article" date="2013" name="Curr. Biol.">
        <title>The Genome of the Foraminiferan Reticulomyxa filosa.</title>
        <authorList>
            <person name="Glockner G."/>
            <person name="Hulsmann N."/>
            <person name="Schleicher M."/>
            <person name="Noegel A.A."/>
            <person name="Eichinger L."/>
            <person name="Gallinger C."/>
            <person name="Pawlowski J."/>
            <person name="Sierra R."/>
            <person name="Euteneuer U."/>
            <person name="Pillet L."/>
            <person name="Moustafa A."/>
            <person name="Platzer M."/>
            <person name="Groth M."/>
            <person name="Szafranski K."/>
            <person name="Schliwa M."/>
        </authorList>
    </citation>
    <scope>NUCLEOTIDE SEQUENCE [LARGE SCALE GENOMIC DNA]</scope>
</reference>
<comment type="caution">
    <text evidence="1">The sequence shown here is derived from an EMBL/GenBank/DDBJ whole genome shotgun (WGS) entry which is preliminary data.</text>
</comment>
<protein>
    <submittedName>
        <fullName evidence="1">Uncharacterized protein</fullName>
    </submittedName>
</protein>
<dbReference type="EMBL" id="ASPP01026032">
    <property type="protein sequence ID" value="ETO07567.1"/>
    <property type="molecule type" value="Genomic_DNA"/>
</dbReference>
<feature type="non-terminal residue" evidence="1">
    <location>
        <position position="1"/>
    </location>
</feature>
<proteinExistence type="predicted"/>
<evidence type="ECO:0000313" key="2">
    <source>
        <dbReference type="Proteomes" id="UP000023152"/>
    </source>
</evidence>
<keyword evidence="2" id="KW-1185">Reference proteome</keyword>
<accession>X6M2C4</accession>
<dbReference type="Proteomes" id="UP000023152">
    <property type="component" value="Unassembled WGS sequence"/>
</dbReference>
<organism evidence="1 2">
    <name type="scientific">Reticulomyxa filosa</name>
    <dbReference type="NCBI Taxonomy" id="46433"/>
    <lineage>
        <taxon>Eukaryota</taxon>
        <taxon>Sar</taxon>
        <taxon>Rhizaria</taxon>
        <taxon>Retaria</taxon>
        <taxon>Foraminifera</taxon>
        <taxon>Monothalamids</taxon>
        <taxon>Reticulomyxidae</taxon>
        <taxon>Reticulomyxa</taxon>
    </lineage>
</organism>
<sequence length="154" mass="17520">TNANTNINVKSEQRIKSESSQINANMILKDSPALKRFSEHRIKTGSSSQSKGYQHKEDIIASGQIILPHHSSSSSSSLSKQQQRKIIEDQLTRALDEKSKLENDLTITGNKFIKVTHVFFLKKNLLLFKKINSLFAYCLFFIQKKKQGQNQKIA</sequence>
<evidence type="ECO:0000313" key="1">
    <source>
        <dbReference type="EMBL" id="ETO07567.1"/>
    </source>
</evidence>